<dbReference type="InterPro" id="IPR000990">
    <property type="entry name" value="Innexin"/>
</dbReference>
<dbReference type="Proteomes" id="UP000230423">
    <property type="component" value="Unassembled WGS sequence"/>
</dbReference>
<keyword evidence="10" id="KW-0472">Membrane</keyword>
<evidence type="ECO:0000313" key="13">
    <source>
        <dbReference type="Proteomes" id="UP000230423"/>
    </source>
</evidence>
<dbReference type="GO" id="GO:0005886">
    <property type="term" value="C:plasma membrane"/>
    <property type="evidence" value="ECO:0007669"/>
    <property type="project" value="UniProtKB-SubCell"/>
</dbReference>
<evidence type="ECO:0000256" key="11">
    <source>
        <dbReference type="ARBA" id="ARBA00023303"/>
    </source>
</evidence>
<comment type="subcellular location">
    <subcellularLocation>
        <location evidence="1">Cell junction</location>
        <location evidence="1">Gap junction</location>
    </subcellularLocation>
    <subcellularLocation>
        <location evidence="2">Cell membrane</location>
        <topology evidence="2">Multi-pass membrane protein</topology>
    </subcellularLocation>
</comment>
<evidence type="ECO:0000256" key="10">
    <source>
        <dbReference type="ARBA" id="ARBA00023136"/>
    </source>
</evidence>
<dbReference type="Pfam" id="PF00876">
    <property type="entry name" value="Innexin"/>
    <property type="match status" value="1"/>
</dbReference>
<organism evidence="12 13">
    <name type="scientific">Teladorsagia circumcincta</name>
    <name type="common">Brown stomach worm</name>
    <name type="synonym">Ostertagia circumcincta</name>
    <dbReference type="NCBI Taxonomy" id="45464"/>
    <lineage>
        <taxon>Eukaryota</taxon>
        <taxon>Metazoa</taxon>
        <taxon>Ecdysozoa</taxon>
        <taxon>Nematoda</taxon>
        <taxon>Chromadorea</taxon>
        <taxon>Rhabditida</taxon>
        <taxon>Rhabditina</taxon>
        <taxon>Rhabditomorpha</taxon>
        <taxon>Strongyloidea</taxon>
        <taxon>Trichostrongylidae</taxon>
        <taxon>Teladorsagia</taxon>
    </lineage>
</organism>
<name>A0A2G9UIR7_TELCI</name>
<dbReference type="AlphaFoldDB" id="A0A2G9UIR7"/>
<protein>
    <submittedName>
        <fullName evidence="12">Uncharacterized protein</fullName>
    </submittedName>
</protein>
<sequence length="115" mass="13102">MTQAKLLLESGYRGLPKLSSAKKTRSRNLCLAALENETVLATLVEKNSSTNLIKTSAEWRDLANREHVECFIDKYLGLDGVFLLRLIAQHADVVFITELIGALWRSHYEIEEQRK</sequence>
<proteinExistence type="predicted"/>
<accession>A0A2G9UIR7</accession>
<keyword evidence="11" id="KW-0407">Ion channel</keyword>
<keyword evidence="6" id="KW-0303">Gap junction</keyword>
<evidence type="ECO:0000256" key="6">
    <source>
        <dbReference type="ARBA" id="ARBA00022868"/>
    </source>
</evidence>
<evidence type="ECO:0000256" key="2">
    <source>
        <dbReference type="ARBA" id="ARBA00004651"/>
    </source>
</evidence>
<dbReference type="EMBL" id="KZ346376">
    <property type="protein sequence ID" value="PIO70148.1"/>
    <property type="molecule type" value="Genomic_DNA"/>
</dbReference>
<evidence type="ECO:0000313" key="12">
    <source>
        <dbReference type="EMBL" id="PIO70148.1"/>
    </source>
</evidence>
<reference evidence="12 13" key="1">
    <citation type="submission" date="2015-09" db="EMBL/GenBank/DDBJ databases">
        <title>Draft genome of the parasitic nematode Teladorsagia circumcincta isolate WARC Sus (inbred).</title>
        <authorList>
            <person name="Mitreva M."/>
        </authorList>
    </citation>
    <scope>NUCLEOTIDE SEQUENCE [LARGE SCALE GENOMIC DNA]</scope>
    <source>
        <strain evidence="12 13">S</strain>
    </source>
</reference>
<evidence type="ECO:0000256" key="3">
    <source>
        <dbReference type="ARBA" id="ARBA00022448"/>
    </source>
</evidence>
<evidence type="ECO:0000256" key="4">
    <source>
        <dbReference type="ARBA" id="ARBA00022475"/>
    </source>
</evidence>
<keyword evidence="4" id="KW-1003">Cell membrane</keyword>
<keyword evidence="5" id="KW-0812">Transmembrane</keyword>
<keyword evidence="3" id="KW-0813">Transport</keyword>
<evidence type="ECO:0000256" key="9">
    <source>
        <dbReference type="ARBA" id="ARBA00023065"/>
    </source>
</evidence>
<evidence type="ECO:0000256" key="1">
    <source>
        <dbReference type="ARBA" id="ARBA00004610"/>
    </source>
</evidence>
<keyword evidence="7" id="KW-0965">Cell junction</keyword>
<evidence type="ECO:0000256" key="8">
    <source>
        <dbReference type="ARBA" id="ARBA00022989"/>
    </source>
</evidence>
<dbReference type="OrthoDB" id="5867527at2759"/>
<keyword evidence="8" id="KW-1133">Transmembrane helix</keyword>
<keyword evidence="13" id="KW-1185">Reference proteome</keyword>
<dbReference type="GO" id="GO:0005921">
    <property type="term" value="C:gap junction"/>
    <property type="evidence" value="ECO:0007669"/>
    <property type="project" value="UniProtKB-SubCell"/>
</dbReference>
<evidence type="ECO:0000256" key="7">
    <source>
        <dbReference type="ARBA" id="ARBA00022949"/>
    </source>
</evidence>
<dbReference type="GO" id="GO:0034220">
    <property type="term" value="P:monoatomic ion transmembrane transport"/>
    <property type="evidence" value="ECO:0007669"/>
    <property type="project" value="UniProtKB-KW"/>
</dbReference>
<gene>
    <name evidence="12" type="ORF">TELCIR_08009</name>
</gene>
<keyword evidence="9" id="KW-0406">Ion transport</keyword>
<evidence type="ECO:0000256" key="5">
    <source>
        <dbReference type="ARBA" id="ARBA00022692"/>
    </source>
</evidence>